<reference evidence="1 2" key="1">
    <citation type="submission" date="2019-02" db="EMBL/GenBank/DDBJ databases">
        <title>Genome sequencing of the rare red list fungi Phellinidium pouzarii.</title>
        <authorList>
            <person name="Buettner E."/>
            <person name="Kellner H."/>
        </authorList>
    </citation>
    <scope>NUCLEOTIDE SEQUENCE [LARGE SCALE GENOMIC DNA]</scope>
    <source>
        <strain evidence="1 2">DSM 108285</strain>
    </source>
</reference>
<dbReference type="InterPro" id="IPR032675">
    <property type="entry name" value="LRR_dom_sf"/>
</dbReference>
<protein>
    <submittedName>
        <fullName evidence="1">Uncharacterized protein</fullName>
    </submittedName>
</protein>
<keyword evidence="2" id="KW-1185">Reference proteome</keyword>
<evidence type="ECO:0000313" key="2">
    <source>
        <dbReference type="Proteomes" id="UP000308199"/>
    </source>
</evidence>
<dbReference type="SUPFAM" id="SSF52047">
    <property type="entry name" value="RNI-like"/>
    <property type="match status" value="1"/>
</dbReference>
<dbReference type="EMBL" id="SGPK01000052">
    <property type="protein sequence ID" value="THH09799.1"/>
    <property type="molecule type" value="Genomic_DNA"/>
</dbReference>
<gene>
    <name evidence="1" type="ORF">EW145_g1756</name>
</gene>
<dbReference type="Gene3D" id="3.80.10.10">
    <property type="entry name" value="Ribonuclease Inhibitor"/>
    <property type="match status" value="1"/>
</dbReference>
<evidence type="ECO:0000313" key="1">
    <source>
        <dbReference type="EMBL" id="THH09799.1"/>
    </source>
</evidence>
<dbReference type="Proteomes" id="UP000308199">
    <property type="component" value="Unassembled WGS sequence"/>
</dbReference>
<comment type="caution">
    <text evidence="1">The sequence shown here is derived from an EMBL/GenBank/DDBJ whole genome shotgun (WGS) entry which is preliminary data.</text>
</comment>
<proteinExistence type="predicted"/>
<accession>A0A4S4LDJ7</accession>
<name>A0A4S4LDJ7_9AGAM</name>
<organism evidence="1 2">
    <name type="scientific">Phellinidium pouzarii</name>
    <dbReference type="NCBI Taxonomy" id="167371"/>
    <lineage>
        <taxon>Eukaryota</taxon>
        <taxon>Fungi</taxon>
        <taxon>Dikarya</taxon>
        <taxon>Basidiomycota</taxon>
        <taxon>Agaricomycotina</taxon>
        <taxon>Agaricomycetes</taxon>
        <taxon>Hymenochaetales</taxon>
        <taxon>Hymenochaetaceae</taxon>
        <taxon>Phellinidium</taxon>
    </lineage>
</organism>
<dbReference type="AlphaFoldDB" id="A0A4S4LDJ7"/>
<sequence>MKPCILYGIESHQSFGPYLIHLDLRDYEEKIFLTMQNVSDIMSEYYNLRHLAIRLGFPTDALHDTRTMEHLKTLRLSWQENVDPGSLFDILQAPLLENIELDGVLPLVDSIPGQWNHLQRFLAHSAPPLRSLDLYKLRCADIDLVSCLADCALLERLWMEECTVDESIVRCLTDDHHPLVTKARDVLGSLRPRTRKMRNF</sequence>
<dbReference type="OrthoDB" id="2269034at2759"/>